<dbReference type="SMART" id="SM00051">
    <property type="entry name" value="DSL"/>
    <property type="match status" value="1"/>
</dbReference>
<dbReference type="SMART" id="SM00181">
    <property type="entry name" value="EGF"/>
    <property type="match status" value="3"/>
</dbReference>
<evidence type="ECO:0000256" key="1">
    <source>
        <dbReference type="ARBA" id="ARBA00022473"/>
    </source>
</evidence>
<comment type="caution">
    <text evidence="14">The sequence shown here is derived from an EMBL/GenBank/DDBJ whole genome shotgun (WGS) entry which is preliminary data.</text>
</comment>
<evidence type="ECO:0000259" key="12">
    <source>
        <dbReference type="PROSITE" id="PS50026"/>
    </source>
</evidence>
<keyword evidence="3 8" id="KW-0677">Repeat</keyword>
<evidence type="ECO:0000256" key="11">
    <source>
        <dbReference type="SAM" id="SignalP"/>
    </source>
</evidence>
<evidence type="ECO:0000256" key="3">
    <source>
        <dbReference type="ARBA" id="ARBA00022737"/>
    </source>
</evidence>
<evidence type="ECO:0000256" key="2">
    <source>
        <dbReference type="ARBA" id="ARBA00022536"/>
    </source>
</evidence>
<keyword evidence="4" id="KW-0221">Differentiation</keyword>
<keyword evidence="8 11" id="KW-0732">Signal</keyword>
<dbReference type="PROSITE" id="PS51051">
    <property type="entry name" value="DSL"/>
    <property type="match status" value="1"/>
</dbReference>
<keyword evidence="2 6" id="KW-0245">EGF-like domain</keyword>
<dbReference type="GO" id="GO:0007154">
    <property type="term" value="P:cell communication"/>
    <property type="evidence" value="ECO:0007669"/>
    <property type="project" value="InterPro"/>
</dbReference>
<organism evidence="14 15">
    <name type="scientific">Paragonimus westermani</name>
    <dbReference type="NCBI Taxonomy" id="34504"/>
    <lineage>
        <taxon>Eukaryota</taxon>
        <taxon>Metazoa</taxon>
        <taxon>Spiralia</taxon>
        <taxon>Lophotrochozoa</taxon>
        <taxon>Platyhelminthes</taxon>
        <taxon>Trematoda</taxon>
        <taxon>Digenea</taxon>
        <taxon>Plagiorchiida</taxon>
        <taxon>Troglotremata</taxon>
        <taxon>Troglotrematidae</taxon>
        <taxon>Paragonimus</taxon>
    </lineage>
</organism>
<sequence length="521" mass="59128">MEQLQTFLVLLSFSQTIVGLSNNGTAKLKISWSYENPTLRSEQGLSCQPKFTRGCPVRFELCLQHGFRDYIKLCKLFHYTTRVYKKVITLEESVTVSLQQPLPKLFTFEITAISTVYNENNKIGTFLASRFKLPTNGETKSLRMSRIAHGYKNLGLRIRVNMTLRCDKNYYGDRCHLYCDPEAQTYTCTPEGRRICRAEYRGPLCDIRDWCLLKPCAANATCVLRLDGEGRKCICNGRDNMDCYPDFNPCDPSPCKNNGTCVSLGTFENEFFCNCTKSWTGLTCNERRSHCLDTTHLKAALSNTSMESMVLCHNDGVCVEDLDEQSPICKCKEGWQGERCTIPEVFLTKTTLLAISLLLLILFTCAVGFAVCKLRKKRKLREGILDKSTTPVHFYESTVLQNDGITVEQRSNCSTSPVVSEHSGSEEATHENLTTVRNDSTHSEVSVNGTADDQHHEPKCLARTLPEPSIPVDQSILKNPAKTINTVKDRSQYNLHCERKPRVFRRVHYNEPLAECKQYFV</sequence>
<feature type="domain" description="EGF-like" evidence="12">
    <location>
        <begin position="303"/>
        <end position="341"/>
    </location>
</feature>
<feature type="disulfide bond" evidence="6">
    <location>
        <begin position="275"/>
        <end position="284"/>
    </location>
</feature>
<evidence type="ECO:0000256" key="6">
    <source>
        <dbReference type="PROSITE-ProRule" id="PRU00076"/>
    </source>
</evidence>
<comment type="subcellular location">
    <subcellularLocation>
        <location evidence="8">Membrane</location>
        <topology evidence="8">Single-pass type I membrane protein</topology>
    </subcellularLocation>
</comment>
<feature type="disulfide bond" evidence="7">
    <location>
        <begin position="166"/>
        <end position="175"/>
    </location>
</feature>
<dbReference type="Gene3D" id="2.10.25.10">
    <property type="entry name" value="Laminin"/>
    <property type="match status" value="2"/>
</dbReference>
<comment type="function">
    <text evidence="8">Putative Notch ligand involved in the mediation of Notch signaling.</text>
</comment>
<feature type="region of interest" description="Disordered" evidence="9">
    <location>
        <begin position="411"/>
        <end position="456"/>
    </location>
</feature>
<dbReference type="Pfam" id="PF00008">
    <property type="entry name" value="EGF"/>
    <property type="match status" value="2"/>
</dbReference>
<dbReference type="PROSITE" id="PS50026">
    <property type="entry name" value="EGF_3"/>
    <property type="match status" value="2"/>
</dbReference>
<evidence type="ECO:0000259" key="13">
    <source>
        <dbReference type="PROSITE" id="PS51051"/>
    </source>
</evidence>
<keyword evidence="8 10" id="KW-1133">Transmembrane helix</keyword>
<dbReference type="Gene3D" id="2.10.25.140">
    <property type="match status" value="1"/>
</dbReference>
<dbReference type="OrthoDB" id="6251154at2759"/>
<dbReference type="CDD" id="cd00054">
    <property type="entry name" value="EGF_CA"/>
    <property type="match status" value="1"/>
</dbReference>
<dbReference type="InterPro" id="IPR051022">
    <property type="entry name" value="Notch_Cell-Fate_Det"/>
</dbReference>
<dbReference type="Proteomes" id="UP000699462">
    <property type="component" value="Unassembled WGS sequence"/>
</dbReference>
<keyword evidence="8 10" id="KW-0472">Membrane</keyword>
<dbReference type="AlphaFoldDB" id="A0A8T0DBI0"/>
<feature type="transmembrane region" description="Helical" evidence="10">
    <location>
        <begin position="352"/>
        <end position="372"/>
    </location>
</feature>
<dbReference type="InterPro" id="IPR000742">
    <property type="entry name" value="EGF"/>
</dbReference>
<dbReference type="InterPro" id="IPR001774">
    <property type="entry name" value="DSL"/>
</dbReference>
<dbReference type="SUPFAM" id="SSF57196">
    <property type="entry name" value="EGF/Laminin"/>
    <property type="match status" value="2"/>
</dbReference>
<evidence type="ECO:0000256" key="9">
    <source>
        <dbReference type="SAM" id="MobiDB-lite"/>
    </source>
</evidence>
<keyword evidence="5 6" id="KW-1015">Disulfide bond</keyword>
<name>A0A8T0DBI0_9TREM</name>
<keyword evidence="1 8" id="KW-0217">Developmental protein</keyword>
<dbReference type="Pfam" id="PF01414">
    <property type="entry name" value="DSL"/>
    <property type="match status" value="1"/>
</dbReference>
<proteinExistence type="predicted"/>
<keyword evidence="8 10" id="KW-0812">Transmembrane</keyword>
<dbReference type="PROSITE" id="PS01186">
    <property type="entry name" value="EGF_2"/>
    <property type="match status" value="1"/>
</dbReference>
<feature type="domain" description="EGF-like" evidence="12">
    <location>
        <begin position="246"/>
        <end position="285"/>
    </location>
</feature>
<feature type="domain" description="DSL" evidence="13">
    <location>
        <begin position="164"/>
        <end position="205"/>
    </location>
</feature>
<dbReference type="PROSITE" id="PS00022">
    <property type="entry name" value="EGF_1"/>
    <property type="match status" value="2"/>
</dbReference>
<reference evidence="14 15" key="1">
    <citation type="submission" date="2019-07" db="EMBL/GenBank/DDBJ databases">
        <title>Annotation for the trematode Paragonimus westermani.</title>
        <authorList>
            <person name="Choi Y.-J."/>
        </authorList>
    </citation>
    <scope>NUCLEOTIDE SEQUENCE [LARGE SCALE GENOMIC DNA]</scope>
    <source>
        <strain evidence="14">180907_Pwestermani</strain>
    </source>
</reference>
<dbReference type="GO" id="GO:0016020">
    <property type="term" value="C:membrane"/>
    <property type="evidence" value="ECO:0007669"/>
    <property type="project" value="UniProtKB-SubCell"/>
</dbReference>
<feature type="compositionally biased region" description="Polar residues" evidence="9">
    <location>
        <begin position="431"/>
        <end position="451"/>
    </location>
</feature>
<gene>
    <name evidence="14" type="ORF">P879_07712</name>
</gene>
<evidence type="ECO:0000256" key="4">
    <source>
        <dbReference type="ARBA" id="ARBA00022782"/>
    </source>
</evidence>
<evidence type="ECO:0000256" key="7">
    <source>
        <dbReference type="PROSITE-ProRule" id="PRU00377"/>
    </source>
</evidence>
<dbReference type="EMBL" id="JTDF01009476">
    <property type="protein sequence ID" value="KAF8564168.1"/>
    <property type="molecule type" value="Genomic_DNA"/>
</dbReference>
<feature type="chain" id="PRO_5035839641" description="Delta-like protein" evidence="11">
    <location>
        <begin position="20"/>
        <end position="521"/>
    </location>
</feature>
<feature type="disulfide bond" evidence="6">
    <location>
        <begin position="331"/>
        <end position="340"/>
    </location>
</feature>
<dbReference type="GO" id="GO:0030154">
    <property type="term" value="P:cell differentiation"/>
    <property type="evidence" value="ECO:0007669"/>
    <property type="project" value="UniProtKB-KW"/>
</dbReference>
<comment type="caution">
    <text evidence="6">Lacks conserved residue(s) required for the propagation of feature annotation.</text>
</comment>
<evidence type="ECO:0000313" key="14">
    <source>
        <dbReference type="EMBL" id="KAF8564168.1"/>
    </source>
</evidence>
<keyword evidence="15" id="KW-1185">Reference proteome</keyword>
<accession>A0A8T0DBI0</accession>
<dbReference type="PANTHER" id="PTHR24049">
    <property type="entry name" value="CRUMBS FAMILY MEMBER"/>
    <property type="match status" value="1"/>
</dbReference>
<feature type="signal peptide" evidence="11">
    <location>
        <begin position="1"/>
        <end position="19"/>
    </location>
</feature>
<feature type="disulfide bond" evidence="6">
    <location>
        <begin position="312"/>
        <end position="329"/>
    </location>
</feature>
<evidence type="ECO:0000256" key="10">
    <source>
        <dbReference type="SAM" id="Phobius"/>
    </source>
</evidence>
<protein>
    <recommendedName>
        <fullName evidence="8">Delta-like protein</fullName>
    </recommendedName>
</protein>
<evidence type="ECO:0000256" key="8">
    <source>
        <dbReference type="RuleBase" id="RU280815"/>
    </source>
</evidence>
<evidence type="ECO:0000256" key="5">
    <source>
        <dbReference type="ARBA" id="ARBA00023157"/>
    </source>
</evidence>
<evidence type="ECO:0000313" key="15">
    <source>
        <dbReference type="Proteomes" id="UP000699462"/>
    </source>
</evidence>
<feature type="disulfide bond" evidence="7">
    <location>
        <begin position="196"/>
        <end position="205"/>
    </location>
</feature>